<dbReference type="CDD" id="cd05403">
    <property type="entry name" value="NT_KNTase_like"/>
    <property type="match status" value="1"/>
</dbReference>
<dbReference type="STRING" id="520764.AN618_04280"/>
<evidence type="ECO:0000313" key="3">
    <source>
        <dbReference type="Proteomes" id="UP000070427"/>
    </source>
</evidence>
<reference evidence="2 3" key="1">
    <citation type="submission" date="2015-12" db="EMBL/GenBank/DDBJ databases">
        <title>Draft genome sequnece of Fervidicola ferrireducens strain Y170.</title>
        <authorList>
            <person name="Patel B.K."/>
        </authorList>
    </citation>
    <scope>NUCLEOTIDE SEQUENCE [LARGE SCALE GENOMIC DNA]</scope>
    <source>
        <strain evidence="2 3">Y170</strain>
    </source>
</reference>
<dbReference type="PANTHER" id="PTHR43449">
    <property type="entry name" value="NUCLEOTIDYLTRANSFERASE"/>
    <property type="match status" value="1"/>
</dbReference>
<dbReference type="Proteomes" id="UP000070427">
    <property type="component" value="Unassembled WGS sequence"/>
</dbReference>
<organism evidence="2 3">
    <name type="scientific">Fervidicola ferrireducens</name>
    <dbReference type="NCBI Taxonomy" id="520764"/>
    <lineage>
        <taxon>Bacteria</taxon>
        <taxon>Bacillati</taxon>
        <taxon>Bacillota</taxon>
        <taxon>Clostridia</taxon>
        <taxon>Thermosediminibacterales</taxon>
        <taxon>Thermosediminibacteraceae</taxon>
        <taxon>Fervidicola</taxon>
    </lineage>
</organism>
<dbReference type="OrthoDB" id="68332at2"/>
<dbReference type="EMBL" id="LOED01000003">
    <property type="protein sequence ID" value="KXG78362.1"/>
    <property type="molecule type" value="Genomic_DNA"/>
</dbReference>
<accession>A0A140LCT7</accession>
<dbReference type="InParanoid" id="A0A140LCT7"/>
<dbReference type="Pfam" id="PF18765">
    <property type="entry name" value="Polbeta"/>
    <property type="match status" value="1"/>
</dbReference>
<proteinExistence type="predicted"/>
<gene>
    <name evidence="2" type="ORF">AN618_04280</name>
</gene>
<keyword evidence="3" id="KW-1185">Reference proteome</keyword>
<sequence length="121" mass="14111">MLREKSFGSVKILSVDYNALIEALKKSIKKIYESCPEVKKVFLFGSFARRDYTPESDVDLMIITDRADGPFLARADRYVDFFRAIPLDVNIIVYTEEELDKMKKNERPFIAEVFKYAVELK</sequence>
<name>A0A140LCT7_9FIRM</name>
<dbReference type="Gene3D" id="3.30.460.10">
    <property type="entry name" value="Beta Polymerase, domain 2"/>
    <property type="match status" value="1"/>
</dbReference>
<dbReference type="PANTHER" id="PTHR43449:SF1">
    <property type="entry name" value="POLYMERASE BETA NUCLEOTIDYLTRANSFERASE DOMAIN-CONTAINING PROTEIN"/>
    <property type="match status" value="1"/>
</dbReference>
<dbReference type="InterPro" id="IPR041633">
    <property type="entry name" value="Polbeta"/>
</dbReference>
<dbReference type="RefSeq" id="WP_157081599.1">
    <property type="nucleotide sequence ID" value="NZ_LOED01000003.1"/>
</dbReference>
<feature type="domain" description="Polymerase beta nucleotidyltransferase" evidence="1">
    <location>
        <begin position="26"/>
        <end position="91"/>
    </location>
</feature>
<dbReference type="InterPro" id="IPR043519">
    <property type="entry name" value="NT_sf"/>
</dbReference>
<dbReference type="AlphaFoldDB" id="A0A140LCT7"/>
<evidence type="ECO:0000259" key="1">
    <source>
        <dbReference type="Pfam" id="PF18765"/>
    </source>
</evidence>
<comment type="caution">
    <text evidence="2">The sequence shown here is derived from an EMBL/GenBank/DDBJ whole genome shotgun (WGS) entry which is preliminary data.</text>
</comment>
<dbReference type="SUPFAM" id="SSF81301">
    <property type="entry name" value="Nucleotidyltransferase"/>
    <property type="match status" value="1"/>
</dbReference>
<evidence type="ECO:0000313" key="2">
    <source>
        <dbReference type="EMBL" id="KXG78362.1"/>
    </source>
</evidence>
<protein>
    <recommendedName>
        <fullName evidence="1">Polymerase beta nucleotidyltransferase domain-containing protein</fullName>
    </recommendedName>
</protein>